<dbReference type="PANTHER" id="PTHR47566:SF1">
    <property type="entry name" value="PROTEIN NUD1"/>
    <property type="match status" value="1"/>
</dbReference>
<protein>
    <submittedName>
        <fullName evidence="7">Por secretion system C-terminal sorting domain-containing protein</fullName>
    </submittedName>
</protein>
<keyword evidence="3" id="KW-0677">Repeat</keyword>
<evidence type="ECO:0000256" key="2">
    <source>
        <dbReference type="ARBA" id="ARBA00022729"/>
    </source>
</evidence>
<dbReference type="InterPro" id="IPR032675">
    <property type="entry name" value="LRR_dom_sf"/>
</dbReference>
<keyword evidence="1" id="KW-0433">Leucine-rich repeat</keyword>
<organism evidence="7 8">
    <name type="scientific">Flavobacterium terrigena</name>
    <dbReference type="NCBI Taxonomy" id="402734"/>
    <lineage>
        <taxon>Bacteria</taxon>
        <taxon>Pseudomonadati</taxon>
        <taxon>Bacteroidota</taxon>
        <taxon>Flavobacteriia</taxon>
        <taxon>Flavobacteriales</taxon>
        <taxon>Flavobacteriaceae</taxon>
        <taxon>Flavobacterium</taxon>
    </lineage>
</organism>
<dbReference type="Proteomes" id="UP000199702">
    <property type="component" value="Unassembled WGS sequence"/>
</dbReference>
<dbReference type="NCBIfam" id="TIGR04183">
    <property type="entry name" value="Por_Secre_tail"/>
    <property type="match status" value="1"/>
</dbReference>
<feature type="chain" id="PRO_5011691474" evidence="4">
    <location>
        <begin position="18"/>
        <end position="963"/>
    </location>
</feature>
<evidence type="ECO:0000256" key="4">
    <source>
        <dbReference type="SAM" id="SignalP"/>
    </source>
</evidence>
<dbReference type="PANTHER" id="PTHR47566">
    <property type="match status" value="1"/>
</dbReference>
<keyword evidence="2 4" id="KW-0732">Signal</keyword>
<gene>
    <name evidence="7" type="ORF">SAMN05660918_2540</name>
</gene>
<dbReference type="SUPFAM" id="SSF52058">
    <property type="entry name" value="L domain-like"/>
    <property type="match status" value="1"/>
</dbReference>
<reference evidence="8" key="1">
    <citation type="submission" date="2016-10" db="EMBL/GenBank/DDBJ databases">
        <authorList>
            <person name="Varghese N."/>
            <person name="Submissions S."/>
        </authorList>
    </citation>
    <scope>NUCLEOTIDE SEQUENCE [LARGE SCALE GENOMIC DNA]</scope>
    <source>
        <strain evidence="8">DSM 17934</strain>
    </source>
</reference>
<dbReference type="RefSeq" id="WP_091314250.1">
    <property type="nucleotide sequence ID" value="NZ_CBCSJU010000003.1"/>
</dbReference>
<dbReference type="Pfam" id="PF24595">
    <property type="entry name" value="DUF7619"/>
    <property type="match status" value="1"/>
</dbReference>
<proteinExistence type="predicted"/>
<dbReference type="OrthoDB" id="1110367at2"/>
<evidence type="ECO:0000256" key="1">
    <source>
        <dbReference type="ARBA" id="ARBA00022614"/>
    </source>
</evidence>
<evidence type="ECO:0000313" key="8">
    <source>
        <dbReference type="Proteomes" id="UP000199702"/>
    </source>
</evidence>
<dbReference type="InterPro" id="IPR052574">
    <property type="entry name" value="CDIRP"/>
</dbReference>
<accession>A0A1H6WXD1</accession>
<dbReference type="AlphaFoldDB" id="A0A1H6WXD1"/>
<feature type="domain" description="Secretion system C-terminal sorting" evidence="5">
    <location>
        <begin position="893"/>
        <end position="961"/>
    </location>
</feature>
<dbReference type="Pfam" id="PF18962">
    <property type="entry name" value="Por_Secre_tail"/>
    <property type="match status" value="1"/>
</dbReference>
<feature type="domain" description="DUF7619" evidence="6">
    <location>
        <begin position="749"/>
        <end position="875"/>
    </location>
</feature>
<dbReference type="InterPro" id="IPR026444">
    <property type="entry name" value="Secre_tail"/>
</dbReference>
<name>A0A1H6WXD1_9FLAO</name>
<dbReference type="EMBL" id="FNYA01000007">
    <property type="protein sequence ID" value="SEJ17440.1"/>
    <property type="molecule type" value="Genomic_DNA"/>
</dbReference>
<sequence>MKKIIYLLLLFSLFANAQLTINQPTDLSSCNSGNLGVFDLTSKNSEILGSLDPAQYSVSYYEDYDDCLNAVNSIQNPTNYVKGTPGYVQVRVFENQNLQNFGFTYLYLIPTLTSSNFIFKDLTVYETPNDNVAVFNLTSSFQANGLNITFSYFLTESDANNNVNPILNPTAYTNTSNPQYIYARPDVVYYNCASVERFKLYVETDGIINFTDQNLKAKLLAANESNSMASNVNPNSTATWNIYTKIDTNLDGEIQFSEANEIVHLNISGFSSSSNGGIQSLQGLEYFKNLVLLNCKYNQLNSISIGVFEKLENFYCSYNNMTSLNLSNASSLKILDCSYNMLTNLNTNDCAKLESVQARNNQLSSVNFNNNNNIEFLYLVYNNLTNFQISNKNFFRTLEIGFNQLTNLQLINLPLLYRIKAQNNNLTNVDLSSVAFQTEPNNLPNDNELDIALNNNLNLNVVNLKNGFYNSNISFFSANMNNTPQFICVEDNDVFSDFTATPNSVLNSYCSFNPGGNYNTIEGSITYDGNGNGCEVTDLPQPNIKIDITNGINQGSTFTNNSGNYKFYTDAGSFAITPNMENTNWFSISPASANIAFGTSNNTVTTQDFCISPVGTHPDLEIVVFPVVPARPGFDAVYKIVYKNKGNQTLSQAYGVNFFYNENVMDYVSASVVPTSINSGGLSWSYTNLLPFENRSILVTFSINTPTDTPPVNIGDGLQFTTSILPMAGDESTSDNTFLLNQTVVGAFDPNDISCLEGNVVSPSLIGEYLHYAINFENTGNYEAENIVVRVDVNAADFDVNSLRLLNTSHNSYVKVTGNVVEIIFENIALSSGGHGNILLKVKSKNNLVTGDLVVKNAKIYFDYNAPIQTNLESTVFQSLASGDFVLDNSIALFPNPTKDKINVSATSNIKNIHVYDVQGRLLETGFYNDVNATVDLSRYNHGVYLLKIITDKGANFQKVIRE</sequence>
<dbReference type="STRING" id="402734.SAMN05660918_2540"/>
<evidence type="ECO:0000259" key="5">
    <source>
        <dbReference type="Pfam" id="PF18962"/>
    </source>
</evidence>
<evidence type="ECO:0000259" key="6">
    <source>
        <dbReference type="Pfam" id="PF24595"/>
    </source>
</evidence>
<dbReference type="Gene3D" id="3.80.10.10">
    <property type="entry name" value="Ribonuclease Inhibitor"/>
    <property type="match status" value="1"/>
</dbReference>
<keyword evidence="8" id="KW-1185">Reference proteome</keyword>
<evidence type="ECO:0000256" key="3">
    <source>
        <dbReference type="ARBA" id="ARBA00022737"/>
    </source>
</evidence>
<evidence type="ECO:0000313" key="7">
    <source>
        <dbReference type="EMBL" id="SEJ17440.1"/>
    </source>
</evidence>
<feature type="signal peptide" evidence="4">
    <location>
        <begin position="1"/>
        <end position="17"/>
    </location>
</feature>
<dbReference type="GO" id="GO:0035591">
    <property type="term" value="F:signaling adaptor activity"/>
    <property type="evidence" value="ECO:0007669"/>
    <property type="project" value="TreeGrafter"/>
</dbReference>
<dbReference type="InterPro" id="IPR055353">
    <property type="entry name" value="DUF7619"/>
</dbReference>